<dbReference type="EMBL" id="GG662820">
    <property type="protein sequence ID" value="EAR89606.2"/>
    <property type="molecule type" value="Genomic_DNA"/>
</dbReference>
<evidence type="ECO:0000256" key="5">
    <source>
        <dbReference type="SAM" id="MobiDB-lite"/>
    </source>
</evidence>
<evidence type="ECO:0000256" key="6">
    <source>
        <dbReference type="SAM" id="Phobius"/>
    </source>
</evidence>
<evidence type="ECO:0000313" key="9">
    <source>
        <dbReference type="Proteomes" id="UP000009168"/>
    </source>
</evidence>
<dbReference type="GO" id="GO:0055085">
    <property type="term" value="P:transmembrane transport"/>
    <property type="evidence" value="ECO:0007669"/>
    <property type="project" value="InterPro"/>
</dbReference>
<keyword evidence="4 6" id="KW-0472">Membrane</keyword>
<evidence type="ECO:0000259" key="7">
    <source>
        <dbReference type="Pfam" id="PF00916"/>
    </source>
</evidence>
<feature type="transmembrane region" description="Helical" evidence="6">
    <location>
        <begin position="351"/>
        <end position="372"/>
    </location>
</feature>
<feature type="transmembrane region" description="Helical" evidence="6">
    <location>
        <begin position="488"/>
        <end position="512"/>
    </location>
</feature>
<accession>Q22W10</accession>
<dbReference type="PANTHER" id="PTHR11814">
    <property type="entry name" value="SULFATE TRANSPORTER"/>
    <property type="match status" value="1"/>
</dbReference>
<feature type="domain" description="SLC26A/SulP transporter" evidence="7">
    <location>
        <begin position="147"/>
        <end position="465"/>
    </location>
</feature>
<dbReference type="STRING" id="312017.Q22W10"/>
<comment type="subcellular location">
    <subcellularLocation>
        <location evidence="1">Membrane</location>
        <topology evidence="1">Multi-pass membrane protein</topology>
    </subcellularLocation>
</comment>
<reference evidence="9" key="1">
    <citation type="journal article" date="2006" name="PLoS Biol.">
        <title>Macronuclear genome sequence of the ciliate Tetrahymena thermophila, a model eukaryote.</title>
        <authorList>
            <person name="Eisen J.A."/>
            <person name="Coyne R.S."/>
            <person name="Wu M."/>
            <person name="Wu D."/>
            <person name="Thiagarajan M."/>
            <person name="Wortman J.R."/>
            <person name="Badger J.H."/>
            <person name="Ren Q."/>
            <person name="Amedeo P."/>
            <person name="Jones K.M."/>
            <person name="Tallon L.J."/>
            <person name="Delcher A.L."/>
            <person name="Salzberg S.L."/>
            <person name="Silva J.C."/>
            <person name="Haas B.J."/>
            <person name="Majoros W.H."/>
            <person name="Farzad M."/>
            <person name="Carlton J.M."/>
            <person name="Smith R.K. Jr."/>
            <person name="Garg J."/>
            <person name="Pearlman R.E."/>
            <person name="Karrer K.M."/>
            <person name="Sun L."/>
            <person name="Manning G."/>
            <person name="Elde N.C."/>
            <person name="Turkewitz A.P."/>
            <person name="Asai D.J."/>
            <person name="Wilkes D.E."/>
            <person name="Wang Y."/>
            <person name="Cai H."/>
            <person name="Collins K."/>
            <person name="Stewart B.A."/>
            <person name="Lee S.R."/>
            <person name="Wilamowska K."/>
            <person name="Weinberg Z."/>
            <person name="Ruzzo W.L."/>
            <person name="Wloga D."/>
            <person name="Gaertig J."/>
            <person name="Frankel J."/>
            <person name="Tsao C.-C."/>
            <person name="Gorovsky M.A."/>
            <person name="Keeling P.J."/>
            <person name="Waller R.F."/>
            <person name="Patron N.J."/>
            <person name="Cherry J.M."/>
            <person name="Stover N.A."/>
            <person name="Krieger C.J."/>
            <person name="del Toro C."/>
            <person name="Ryder H.F."/>
            <person name="Williamson S.C."/>
            <person name="Barbeau R.A."/>
            <person name="Hamilton E.P."/>
            <person name="Orias E."/>
        </authorList>
    </citation>
    <scope>NUCLEOTIDE SEQUENCE [LARGE SCALE GENOMIC DNA]</scope>
    <source>
        <strain evidence="9">SB210</strain>
    </source>
</reference>
<protein>
    <submittedName>
        <fullName evidence="8">Inorganic anion transporter, sulfate permease (SulP) family protein</fullName>
    </submittedName>
</protein>
<evidence type="ECO:0000256" key="2">
    <source>
        <dbReference type="ARBA" id="ARBA00022692"/>
    </source>
</evidence>
<keyword evidence="2 6" id="KW-0812">Transmembrane</keyword>
<feature type="transmembrane region" description="Helical" evidence="6">
    <location>
        <begin position="268"/>
        <end position="289"/>
    </location>
</feature>
<dbReference type="HOGENOM" id="CLU_359239_0_0_1"/>
<evidence type="ECO:0000313" key="8">
    <source>
        <dbReference type="EMBL" id="EAR89606.2"/>
    </source>
</evidence>
<gene>
    <name evidence="8" type="ORF">TTHERM_00161220</name>
</gene>
<feature type="region of interest" description="Disordered" evidence="5">
    <location>
        <begin position="523"/>
        <end position="555"/>
    </location>
</feature>
<evidence type="ECO:0000256" key="1">
    <source>
        <dbReference type="ARBA" id="ARBA00004141"/>
    </source>
</evidence>
<name>Q22W10_TETTS</name>
<evidence type="ECO:0000256" key="4">
    <source>
        <dbReference type="ARBA" id="ARBA00023136"/>
    </source>
</evidence>
<feature type="transmembrane region" description="Helical" evidence="6">
    <location>
        <begin position="296"/>
        <end position="314"/>
    </location>
</feature>
<feature type="region of interest" description="Disordered" evidence="5">
    <location>
        <begin position="65"/>
        <end position="92"/>
    </location>
</feature>
<feature type="transmembrane region" description="Helical" evidence="6">
    <location>
        <begin position="456"/>
        <end position="476"/>
    </location>
</feature>
<feature type="transmembrane region" description="Helical" evidence="6">
    <location>
        <begin position="191"/>
        <end position="208"/>
    </location>
</feature>
<sequence length="789" mass="92002">MNEDDDEYDLREKLLLTDQMNNRSNKKDNKRFSLGKQDIEMQHVHEFDYNYSSNHKKNNSFSILLEDNPEKPTHTSNNPQPPVQNNSINSPEKSKLIKQTSYTINTNAYRNQFILRRLIQDISQGINLACFSYFYCTTVTNSIQKLPFAGLVGYMIASLTNLFLGSSRYVVYAPSFLAISFIRTLSKTYDYGQISIVTALSGVYLLIFSRYLDIQRLIFFVPAAVLLGYVYSMVFQFIFNYLDFTLGFRTFNDTGDFFERIQSIFDHVSWYSFVTLGITTFLVVLYLIPQIKYTKYPWLLVLLVASILLGIFVIDPSQNVNIVSLLYKDSEPQWFDFLKYLKRPIISISSFRLFLLVESFQLAILIYLESLFTLNFAEKECSDKNIQPQREAFVLSIANVISGLFCGIPVSAGIFSTTLNGVLIRRTSKYPRFISLSITIISEFIVIYFNISIPYICFAAILIGVPIFTLKMNLHFHENATSKNIEVWTQAFVGFFYNPVISAILGTSYSLLQKELSRYTLRRRSQNQQLTPNTSQLQKSSQKERAQQKQKQQQEMVALNIKQNEVQDDQENDLLKKLSFDIQQSKIQSFMQQRQTDQQISQNANDEMKFISRKKQKTIEKYNLMNDQLVQLPDNTEAHPENFEDSYLKDLQSEEFEDNKFFISRYNENNQLYQEYQQQGIESFLRTDSQFIIQEIDGEVSVELVKYVQEQICSKLYLFNTFRGIIIKFKNVTFYDMNSLFQIKILLCYLSKKYLPVLVTGMPEQLAEDLYQINPQLFKGDTLILELKR</sequence>
<feature type="transmembrane region" description="Helical" evidence="6">
    <location>
        <begin position="146"/>
        <end position="164"/>
    </location>
</feature>
<proteinExistence type="predicted"/>
<feature type="transmembrane region" description="Helical" evidence="6">
    <location>
        <begin position="393"/>
        <end position="415"/>
    </location>
</feature>
<dbReference type="AlphaFoldDB" id="Q22W10"/>
<organism evidence="8 9">
    <name type="scientific">Tetrahymena thermophila (strain SB210)</name>
    <dbReference type="NCBI Taxonomy" id="312017"/>
    <lineage>
        <taxon>Eukaryota</taxon>
        <taxon>Sar</taxon>
        <taxon>Alveolata</taxon>
        <taxon>Ciliophora</taxon>
        <taxon>Intramacronucleata</taxon>
        <taxon>Oligohymenophorea</taxon>
        <taxon>Hymenostomatida</taxon>
        <taxon>Tetrahymenina</taxon>
        <taxon>Tetrahymenidae</taxon>
        <taxon>Tetrahymena</taxon>
    </lineage>
</organism>
<evidence type="ECO:0000256" key="3">
    <source>
        <dbReference type="ARBA" id="ARBA00022989"/>
    </source>
</evidence>
<dbReference type="InParanoid" id="Q22W10"/>
<feature type="transmembrane region" description="Helical" evidence="6">
    <location>
        <begin position="217"/>
        <end position="239"/>
    </location>
</feature>
<keyword evidence="9" id="KW-1185">Reference proteome</keyword>
<feature type="transmembrane region" description="Helical" evidence="6">
    <location>
        <begin position="430"/>
        <end position="449"/>
    </location>
</feature>
<dbReference type="GeneID" id="7833943"/>
<keyword evidence="3 6" id="KW-1133">Transmembrane helix</keyword>
<dbReference type="eggNOG" id="ENOG502T2NQ">
    <property type="taxonomic scope" value="Eukaryota"/>
</dbReference>
<dbReference type="KEGG" id="tet:TTHERM_00161220"/>
<feature type="compositionally biased region" description="Polar residues" evidence="5">
    <location>
        <begin position="526"/>
        <end position="537"/>
    </location>
</feature>
<dbReference type="GO" id="GO:0016020">
    <property type="term" value="C:membrane"/>
    <property type="evidence" value="ECO:0007669"/>
    <property type="project" value="UniProtKB-SubCell"/>
</dbReference>
<dbReference type="InterPro" id="IPR011547">
    <property type="entry name" value="SLC26A/SulP_dom"/>
</dbReference>
<dbReference type="Proteomes" id="UP000009168">
    <property type="component" value="Unassembled WGS sequence"/>
</dbReference>
<dbReference type="RefSeq" id="XP_001009852.2">
    <property type="nucleotide sequence ID" value="XM_001009852.3"/>
</dbReference>
<dbReference type="InterPro" id="IPR001902">
    <property type="entry name" value="SLC26A/SulP_fam"/>
</dbReference>
<dbReference type="Pfam" id="PF00916">
    <property type="entry name" value="Sulfate_transp"/>
    <property type="match status" value="1"/>
</dbReference>